<feature type="region of interest" description="Disordered" evidence="1">
    <location>
        <begin position="1"/>
        <end position="56"/>
    </location>
</feature>
<accession>A0A8J2P3Y9</accession>
<proteinExistence type="predicted"/>
<evidence type="ECO:0000313" key="2">
    <source>
        <dbReference type="EMBL" id="CAG7723200.1"/>
    </source>
</evidence>
<sequence length="70" mass="8150">MMKRHDKTRSKQTWAWPPPSSPLMWPLTSPPQPPSKPATFNSTISQPHRFSPSKHSSRLRTCFFKPIFQC</sequence>
<name>A0A8J2P3Y9_9HEXA</name>
<protein>
    <submittedName>
        <fullName evidence="2">Uncharacterized protein</fullName>
    </submittedName>
</protein>
<gene>
    <name evidence="2" type="ORF">AFUS01_LOCUS12299</name>
</gene>
<reference evidence="2" key="1">
    <citation type="submission" date="2021-06" db="EMBL/GenBank/DDBJ databases">
        <authorList>
            <person name="Hodson N. C."/>
            <person name="Mongue J. A."/>
            <person name="Jaron S. K."/>
        </authorList>
    </citation>
    <scope>NUCLEOTIDE SEQUENCE</scope>
</reference>
<feature type="compositionally biased region" description="Polar residues" evidence="1">
    <location>
        <begin position="38"/>
        <end position="48"/>
    </location>
</feature>
<feature type="compositionally biased region" description="Basic residues" evidence="1">
    <location>
        <begin position="1"/>
        <end position="10"/>
    </location>
</feature>
<evidence type="ECO:0000313" key="3">
    <source>
        <dbReference type="Proteomes" id="UP000708208"/>
    </source>
</evidence>
<evidence type="ECO:0000256" key="1">
    <source>
        <dbReference type="SAM" id="MobiDB-lite"/>
    </source>
</evidence>
<dbReference type="EMBL" id="CAJVCH010096451">
    <property type="protein sequence ID" value="CAG7723200.1"/>
    <property type="molecule type" value="Genomic_DNA"/>
</dbReference>
<dbReference type="AlphaFoldDB" id="A0A8J2P3Y9"/>
<comment type="caution">
    <text evidence="2">The sequence shown here is derived from an EMBL/GenBank/DDBJ whole genome shotgun (WGS) entry which is preliminary data.</text>
</comment>
<organism evidence="2 3">
    <name type="scientific">Allacma fusca</name>
    <dbReference type="NCBI Taxonomy" id="39272"/>
    <lineage>
        <taxon>Eukaryota</taxon>
        <taxon>Metazoa</taxon>
        <taxon>Ecdysozoa</taxon>
        <taxon>Arthropoda</taxon>
        <taxon>Hexapoda</taxon>
        <taxon>Collembola</taxon>
        <taxon>Symphypleona</taxon>
        <taxon>Sminthuridae</taxon>
        <taxon>Allacma</taxon>
    </lineage>
</organism>
<dbReference type="Proteomes" id="UP000708208">
    <property type="component" value="Unassembled WGS sequence"/>
</dbReference>
<keyword evidence="3" id="KW-1185">Reference proteome</keyword>